<dbReference type="Gene3D" id="3.30.200.20">
    <property type="entry name" value="Phosphorylase Kinase, domain 1"/>
    <property type="match status" value="1"/>
</dbReference>
<evidence type="ECO:0000256" key="14">
    <source>
        <dbReference type="SAM" id="Phobius"/>
    </source>
</evidence>
<keyword evidence="8" id="KW-0418">Kinase</keyword>
<evidence type="ECO:0000256" key="9">
    <source>
        <dbReference type="ARBA" id="ARBA00022840"/>
    </source>
</evidence>
<keyword evidence="4 14" id="KW-0812">Transmembrane</keyword>
<evidence type="ECO:0000256" key="7">
    <source>
        <dbReference type="ARBA" id="ARBA00022741"/>
    </source>
</evidence>
<dbReference type="Gene3D" id="1.10.510.10">
    <property type="entry name" value="Transferase(Phosphotransferase) domain 1"/>
    <property type="match status" value="1"/>
</dbReference>
<keyword evidence="5 15" id="KW-0732">Signal</keyword>
<evidence type="ECO:0000256" key="1">
    <source>
        <dbReference type="ARBA" id="ARBA00004167"/>
    </source>
</evidence>
<keyword evidence="10 14" id="KW-1133">Transmembrane helix</keyword>
<dbReference type="InterPro" id="IPR008271">
    <property type="entry name" value="Ser/Thr_kinase_AS"/>
</dbReference>
<sequence>MFTLNVSLILVLVFSTQIISTDGDKSFNCQICEGNRTNAYSKNLNSILSVITSNTTEIDNGFYNFSLGQEPNKAYVIAICRRDLSLANCRSNIYGSASNFQEICLSSNESVGYYNSEMMFRYSYKPILDIRDSKLNCTYIGPWPAPEPYIEKLRQKSTNLLSGLIKKAAAGNSRDKSAAGSVNVSASLSVYAITMCSPDLSPSYCFTCLEGALKTLQICCSMRQGPSIYIPGCLIETENYPFLNLATWNSIPPSPLIPFTPPIPHRRRSKPGRGIYIVIGVVSVLLVTASLFLYFSRRTKQNKQEIEKNNDQVICMDFKQFDFSAVQAATHNFSNTKRLGIESSARVYKGMLPGGQEIAVKMLLKIDKDIKRKFDNEVLLLTNLQHRNLVKLLGFCVQQDLMLLIYEFLPNESLDKFLLHDTAKRANLNWETRYNVIQGIARGLSYLHDDSLLRVIHRDLKPSNILLDVDMKPKISNFIKATHVHEDQTRGASSTIKGTCWYMPPEYGQQGQFSVKSDVFSFGVLLLEIICGQMIGCFSEGEHGVNLLSYAWSKWSEGTALDVVDPTLDRIESHKTQMLRCIKIAMLCVQENPTHRPTIAAVIYMLNNDMITIEEPSKPAHVIYSTMTWI</sequence>
<evidence type="ECO:0000256" key="2">
    <source>
        <dbReference type="ARBA" id="ARBA00022527"/>
    </source>
</evidence>
<keyword evidence="6" id="KW-0677">Repeat</keyword>
<dbReference type="InterPro" id="IPR000719">
    <property type="entry name" value="Prot_kinase_dom"/>
</dbReference>
<dbReference type="InterPro" id="IPR038408">
    <property type="entry name" value="GNK2_sf"/>
</dbReference>
<dbReference type="PROSITE" id="PS50011">
    <property type="entry name" value="PROTEIN_KINASE_DOM"/>
    <property type="match status" value="1"/>
</dbReference>
<evidence type="ECO:0000256" key="15">
    <source>
        <dbReference type="SAM" id="SignalP"/>
    </source>
</evidence>
<dbReference type="InterPro" id="IPR002902">
    <property type="entry name" value="GNK2"/>
</dbReference>
<evidence type="ECO:0000256" key="3">
    <source>
        <dbReference type="ARBA" id="ARBA00022679"/>
    </source>
</evidence>
<feature type="domain" description="Gnk2-homologous" evidence="17">
    <location>
        <begin position="22"/>
        <end position="127"/>
    </location>
</feature>
<organism evidence="18 19">
    <name type="scientific">Spinacia oleracea</name>
    <name type="common">Spinach</name>
    <dbReference type="NCBI Taxonomy" id="3562"/>
    <lineage>
        <taxon>Eukaryota</taxon>
        <taxon>Viridiplantae</taxon>
        <taxon>Streptophyta</taxon>
        <taxon>Embryophyta</taxon>
        <taxon>Tracheophyta</taxon>
        <taxon>Spermatophyta</taxon>
        <taxon>Magnoliopsida</taxon>
        <taxon>eudicotyledons</taxon>
        <taxon>Gunneridae</taxon>
        <taxon>Pentapetalae</taxon>
        <taxon>Caryophyllales</taxon>
        <taxon>Chenopodiaceae</taxon>
        <taxon>Chenopodioideae</taxon>
        <taxon>Anserineae</taxon>
        <taxon>Spinacia</taxon>
    </lineage>
</organism>
<evidence type="ECO:0000256" key="12">
    <source>
        <dbReference type="ARBA" id="ARBA00023170"/>
    </source>
</evidence>
<feature type="domain" description="Gnk2-homologous" evidence="17">
    <location>
        <begin position="135"/>
        <end position="242"/>
    </location>
</feature>
<evidence type="ECO:0000259" key="16">
    <source>
        <dbReference type="PROSITE" id="PS50011"/>
    </source>
</evidence>
<feature type="transmembrane region" description="Helical" evidence="14">
    <location>
        <begin position="274"/>
        <end position="295"/>
    </location>
</feature>
<dbReference type="PROSITE" id="PS51473">
    <property type="entry name" value="GNK2"/>
    <property type="match status" value="2"/>
</dbReference>
<dbReference type="PANTHER" id="PTHR27002">
    <property type="entry name" value="RECEPTOR-LIKE SERINE/THREONINE-PROTEIN KINASE SD1-8"/>
    <property type="match status" value="1"/>
</dbReference>
<evidence type="ECO:0000259" key="17">
    <source>
        <dbReference type="PROSITE" id="PS51473"/>
    </source>
</evidence>
<dbReference type="Gene3D" id="3.30.430.20">
    <property type="entry name" value="Gnk2 domain, C-X8-C-X2-C motif"/>
    <property type="match status" value="2"/>
</dbReference>
<keyword evidence="18" id="KW-1185">Reference proteome</keyword>
<keyword evidence="2" id="KW-0723">Serine/threonine-protein kinase</keyword>
<dbReference type="CDD" id="cd23509">
    <property type="entry name" value="Gnk2-like"/>
    <property type="match status" value="2"/>
</dbReference>
<dbReference type="GeneID" id="110781646"/>
<dbReference type="Pfam" id="PF01657">
    <property type="entry name" value="Stress-antifung"/>
    <property type="match status" value="2"/>
</dbReference>
<name>A0ABM3R6G5_SPIOL</name>
<evidence type="ECO:0000313" key="19">
    <source>
        <dbReference type="RefSeq" id="XP_056691179.1"/>
    </source>
</evidence>
<dbReference type="SMART" id="SM00220">
    <property type="entry name" value="S_TKc"/>
    <property type="match status" value="1"/>
</dbReference>
<proteinExistence type="predicted"/>
<dbReference type="InterPro" id="IPR001245">
    <property type="entry name" value="Ser-Thr/Tyr_kinase_cat_dom"/>
</dbReference>
<dbReference type="InterPro" id="IPR011009">
    <property type="entry name" value="Kinase-like_dom_sf"/>
</dbReference>
<feature type="signal peptide" evidence="15">
    <location>
        <begin position="1"/>
        <end position="23"/>
    </location>
</feature>
<comment type="subcellular location">
    <subcellularLocation>
        <location evidence="1">Membrane</location>
        <topology evidence="1">Single-pass membrane protein</topology>
    </subcellularLocation>
</comment>
<keyword evidence="11 14" id="KW-0472">Membrane</keyword>
<dbReference type="Proteomes" id="UP000813463">
    <property type="component" value="Chromosome 1"/>
</dbReference>
<keyword evidence="13" id="KW-0325">Glycoprotein</keyword>
<reference evidence="18" key="1">
    <citation type="journal article" date="2021" name="Nat. Commun.">
        <title>Genomic analyses provide insights into spinach domestication and the genetic basis of agronomic traits.</title>
        <authorList>
            <person name="Cai X."/>
            <person name="Sun X."/>
            <person name="Xu C."/>
            <person name="Sun H."/>
            <person name="Wang X."/>
            <person name="Ge C."/>
            <person name="Zhang Z."/>
            <person name="Wang Q."/>
            <person name="Fei Z."/>
            <person name="Jiao C."/>
            <person name="Wang Q."/>
        </authorList>
    </citation>
    <scope>NUCLEOTIDE SEQUENCE [LARGE SCALE GENOMIC DNA]</scope>
    <source>
        <strain evidence="18">cv. Varoflay</strain>
    </source>
</reference>
<evidence type="ECO:0000256" key="6">
    <source>
        <dbReference type="ARBA" id="ARBA00022737"/>
    </source>
</evidence>
<evidence type="ECO:0000256" key="5">
    <source>
        <dbReference type="ARBA" id="ARBA00022729"/>
    </source>
</evidence>
<evidence type="ECO:0000256" key="8">
    <source>
        <dbReference type="ARBA" id="ARBA00022777"/>
    </source>
</evidence>
<keyword evidence="7" id="KW-0547">Nucleotide-binding</keyword>
<feature type="domain" description="Protein kinase" evidence="16">
    <location>
        <begin position="333"/>
        <end position="611"/>
    </location>
</feature>
<feature type="chain" id="PRO_5045231815" evidence="15">
    <location>
        <begin position="24"/>
        <end position="630"/>
    </location>
</feature>
<keyword evidence="9" id="KW-0067">ATP-binding</keyword>
<evidence type="ECO:0000313" key="18">
    <source>
        <dbReference type="Proteomes" id="UP000813463"/>
    </source>
</evidence>
<evidence type="ECO:0000256" key="13">
    <source>
        <dbReference type="ARBA" id="ARBA00023180"/>
    </source>
</evidence>
<protein>
    <submittedName>
        <fullName evidence="19">Cysteine-rich receptor-like protein kinase 8 isoform X1</fullName>
    </submittedName>
</protein>
<gene>
    <name evidence="19" type="primary">LOC110781646</name>
</gene>
<accession>A0ABM3R6G5</accession>
<reference evidence="19" key="2">
    <citation type="submission" date="2025-08" db="UniProtKB">
        <authorList>
            <consortium name="RefSeq"/>
        </authorList>
    </citation>
    <scope>IDENTIFICATION</scope>
    <source>
        <tissue evidence="19">Leaf</tissue>
    </source>
</reference>
<dbReference type="PANTHER" id="PTHR27002:SF181">
    <property type="entry name" value="RECEPTOR-LIKE SERINE_THREONINE-PROTEIN KINASE"/>
    <property type="match status" value="1"/>
</dbReference>
<dbReference type="PROSITE" id="PS00108">
    <property type="entry name" value="PROTEIN_KINASE_ST"/>
    <property type="match status" value="1"/>
</dbReference>
<dbReference type="RefSeq" id="XP_056691179.1">
    <property type="nucleotide sequence ID" value="XM_056835201.1"/>
</dbReference>
<keyword evidence="3" id="KW-0808">Transferase</keyword>
<evidence type="ECO:0000256" key="10">
    <source>
        <dbReference type="ARBA" id="ARBA00022989"/>
    </source>
</evidence>
<dbReference type="SUPFAM" id="SSF56112">
    <property type="entry name" value="Protein kinase-like (PK-like)"/>
    <property type="match status" value="1"/>
</dbReference>
<keyword evidence="12" id="KW-0675">Receptor</keyword>
<dbReference type="Pfam" id="PF07714">
    <property type="entry name" value="PK_Tyr_Ser-Thr"/>
    <property type="match status" value="1"/>
</dbReference>
<evidence type="ECO:0000256" key="4">
    <source>
        <dbReference type="ARBA" id="ARBA00022692"/>
    </source>
</evidence>
<evidence type="ECO:0000256" key="11">
    <source>
        <dbReference type="ARBA" id="ARBA00023136"/>
    </source>
</evidence>